<keyword evidence="3" id="KW-1185">Reference proteome</keyword>
<gene>
    <name evidence="2" type="ORF">A4U43_C06F8290</name>
</gene>
<accession>A0A5P1EKD0</accession>
<evidence type="ECO:0000313" key="3">
    <source>
        <dbReference type="Proteomes" id="UP000243459"/>
    </source>
</evidence>
<feature type="compositionally biased region" description="Basic and acidic residues" evidence="1">
    <location>
        <begin position="1"/>
        <end position="13"/>
    </location>
</feature>
<dbReference type="InterPro" id="IPR044576">
    <property type="entry name" value="At4g25390-like"/>
</dbReference>
<dbReference type="EMBL" id="CM007386">
    <property type="protein sequence ID" value="ONK66458.1"/>
    <property type="molecule type" value="Genomic_DNA"/>
</dbReference>
<dbReference type="Proteomes" id="UP000243459">
    <property type="component" value="Chromosome 6"/>
</dbReference>
<dbReference type="PANTHER" id="PTHR46821:SF2">
    <property type="entry name" value="OS03G0251700 PROTEIN"/>
    <property type="match status" value="1"/>
</dbReference>
<dbReference type="PANTHER" id="PTHR46821">
    <property type="entry name" value="OS07G0586332 PROTEIN"/>
    <property type="match status" value="1"/>
</dbReference>
<evidence type="ECO:0000256" key="1">
    <source>
        <dbReference type="SAM" id="MobiDB-lite"/>
    </source>
</evidence>
<name>A0A5P1EKD0_ASPOF</name>
<evidence type="ECO:0000313" key="2">
    <source>
        <dbReference type="EMBL" id="ONK66458.1"/>
    </source>
</evidence>
<dbReference type="AlphaFoldDB" id="A0A5P1EKD0"/>
<feature type="region of interest" description="Disordered" evidence="1">
    <location>
        <begin position="36"/>
        <end position="58"/>
    </location>
</feature>
<dbReference type="Gramene" id="ONK66458">
    <property type="protein sequence ID" value="ONK66458"/>
    <property type="gene ID" value="A4U43_C06F8290"/>
</dbReference>
<proteinExistence type="predicted"/>
<sequence>MRIVDCHQRERSRGGGRRIGADAVKSGGWMASVATGRRRSQDWDAGTEIPESGGTISSAPSMRRGTVCYVAPEYDGGGPSSEKCDIYIYLSCSASGSHLWATPTPSVISFTYLGV</sequence>
<feature type="region of interest" description="Disordered" evidence="1">
    <location>
        <begin position="1"/>
        <end position="20"/>
    </location>
</feature>
<protein>
    <submittedName>
        <fullName evidence="2">Uncharacterized protein</fullName>
    </submittedName>
</protein>
<organism evidence="2 3">
    <name type="scientific">Asparagus officinalis</name>
    <name type="common">Garden asparagus</name>
    <dbReference type="NCBI Taxonomy" id="4686"/>
    <lineage>
        <taxon>Eukaryota</taxon>
        <taxon>Viridiplantae</taxon>
        <taxon>Streptophyta</taxon>
        <taxon>Embryophyta</taxon>
        <taxon>Tracheophyta</taxon>
        <taxon>Spermatophyta</taxon>
        <taxon>Magnoliopsida</taxon>
        <taxon>Liliopsida</taxon>
        <taxon>Asparagales</taxon>
        <taxon>Asparagaceae</taxon>
        <taxon>Asparagoideae</taxon>
        <taxon>Asparagus</taxon>
    </lineage>
</organism>
<reference evidence="3" key="1">
    <citation type="journal article" date="2017" name="Nat. Commun.">
        <title>The asparagus genome sheds light on the origin and evolution of a young Y chromosome.</title>
        <authorList>
            <person name="Harkess A."/>
            <person name="Zhou J."/>
            <person name="Xu C."/>
            <person name="Bowers J.E."/>
            <person name="Van der Hulst R."/>
            <person name="Ayyampalayam S."/>
            <person name="Mercati F."/>
            <person name="Riccardi P."/>
            <person name="McKain M.R."/>
            <person name="Kakrana A."/>
            <person name="Tang H."/>
            <person name="Ray J."/>
            <person name="Groenendijk J."/>
            <person name="Arikit S."/>
            <person name="Mathioni S.M."/>
            <person name="Nakano M."/>
            <person name="Shan H."/>
            <person name="Telgmann-Rauber A."/>
            <person name="Kanno A."/>
            <person name="Yue Z."/>
            <person name="Chen H."/>
            <person name="Li W."/>
            <person name="Chen Y."/>
            <person name="Xu X."/>
            <person name="Zhang Y."/>
            <person name="Luo S."/>
            <person name="Chen H."/>
            <person name="Gao J."/>
            <person name="Mao Z."/>
            <person name="Pires J.C."/>
            <person name="Luo M."/>
            <person name="Kudrna D."/>
            <person name="Wing R.A."/>
            <person name="Meyers B.C."/>
            <person name="Yi K."/>
            <person name="Kong H."/>
            <person name="Lavrijsen P."/>
            <person name="Sunseri F."/>
            <person name="Falavigna A."/>
            <person name="Ye Y."/>
            <person name="Leebens-Mack J.H."/>
            <person name="Chen G."/>
        </authorList>
    </citation>
    <scope>NUCLEOTIDE SEQUENCE [LARGE SCALE GENOMIC DNA]</scope>
    <source>
        <strain evidence="3">cv. DH0086</strain>
    </source>
</reference>